<dbReference type="OrthoDB" id="8119704at2759"/>
<sequence>MPSFTHILFFLRFSQSRAVGGREKKPAYSFRSSDRMGNVRAPVKLHSTRVSNTARVSSPENPVHFIFLHGFLSHGGSLMSLARRLHECLATERMAASVEAIVVDSRNHGRSPHTSTHTLEDMVADLREWLHWHGYVVAGKRAEGNLMTPRIIAVGHSMGTLTWAKYLLDHRHGDVHRAPVAGFVSLDMPPLTKSLFPSSLRNLLHEYIDYMRRVRLSAITDMRSAHEEFNRCGIRDRRLQGFLTTNLQIIRKSGGAPPDVSWRCNLPVLDENLRNGSIFLTDADARVCARGEIDVPILSILGAESEVGRHKRLQGLWKGCSIATTEEHILPKAGHNVFYDDLSGTTSLIAGFARRLETLQTS</sequence>
<dbReference type="GeneID" id="23862408"/>
<evidence type="ECO:0000256" key="2">
    <source>
        <dbReference type="ARBA" id="ARBA00022801"/>
    </source>
</evidence>
<dbReference type="InterPro" id="IPR029058">
    <property type="entry name" value="AB_hydrolase_fold"/>
</dbReference>
<dbReference type="SUPFAM" id="SSF53474">
    <property type="entry name" value="alpha/beta-Hydrolases"/>
    <property type="match status" value="1"/>
</dbReference>
<dbReference type="ESTHER" id="tryb2-q57u20">
    <property type="family name" value="6_AlphaBeta_hydrolase"/>
</dbReference>
<dbReference type="InterPro" id="IPR000073">
    <property type="entry name" value="AB_hydrolase_1"/>
</dbReference>
<dbReference type="Pfam" id="PF12697">
    <property type="entry name" value="Abhydrolase_6"/>
    <property type="match status" value="1"/>
</dbReference>
<dbReference type="PANTHER" id="PTHR46118:SF4">
    <property type="entry name" value="PROTEIN ABHD11"/>
    <property type="match status" value="1"/>
</dbReference>
<protein>
    <recommendedName>
        <fullName evidence="3">AB hydrolase-1 domain-containing protein</fullName>
    </recommendedName>
</protein>
<evidence type="ECO:0000313" key="5">
    <source>
        <dbReference type="Proteomes" id="UP000002316"/>
    </source>
</evidence>
<reference evidence="5" key="1">
    <citation type="journal article" date="2010" name="PLoS Negl. Trop. Dis.">
        <title>The genome sequence of Trypanosoma brucei gambiense, causative agent of chronic human african trypanosomiasis.</title>
        <authorList>
            <person name="Jackson A.P."/>
            <person name="Sanders M."/>
            <person name="Berry A."/>
            <person name="McQuillan J."/>
            <person name="Aslett M.A."/>
            <person name="Quail M.A."/>
            <person name="Chukualim B."/>
            <person name="Capewell P."/>
            <person name="MacLeod A."/>
            <person name="Melville S.E."/>
            <person name="Gibson W."/>
            <person name="Barry J.D."/>
            <person name="Berriman M."/>
            <person name="Hertz-Fowler C."/>
        </authorList>
    </citation>
    <scope>NUCLEOTIDE SEQUENCE [LARGE SCALE GENOMIC DNA]</scope>
    <source>
        <strain evidence="5">MHOM/CI/86/DAL972</strain>
    </source>
</reference>
<dbReference type="GO" id="GO:0016787">
    <property type="term" value="F:hydrolase activity"/>
    <property type="evidence" value="ECO:0007669"/>
    <property type="project" value="UniProtKB-KW"/>
</dbReference>
<dbReference type="KEGG" id="tbg:TbgDal_VII250"/>
<keyword evidence="2" id="KW-0378">Hydrolase</keyword>
<dbReference type="PANTHER" id="PTHR46118">
    <property type="entry name" value="PROTEIN ABHD11"/>
    <property type="match status" value="1"/>
</dbReference>
<evidence type="ECO:0000259" key="3">
    <source>
        <dbReference type="Pfam" id="PF12697"/>
    </source>
</evidence>
<comment type="similarity">
    <text evidence="1">Belongs to the AB hydrolase superfamily.</text>
</comment>
<name>C9ZRQ9_TRYB9</name>
<proteinExistence type="inferred from homology"/>
<evidence type="ECO:0000313" key="4">
    <source>
        <dbReference type="EMBL" id="CBH12045.1"/>
    </source>
</evidence>
<evidence type="ECO:0000256" key="1">
    <source>
        <dbReference type="ARBA" id="ARBA00008645"/>
    </source>
</evidence>
<dbReference type="VEuPathDB" id="TriTrypDB:Tbg972.7.250"/>
<dbReference type="Proteomes" id="UP000002316">
    <property type="component" value="Chromosome 7"/>
</dbReference>
<dbReference type="RefSeq" id="XP_011774328.1">
    <property type="nucleotide sequence ID" value="XM_011776026.1"/>
</dbReference>
<feature type="domain" description="AB hydrolase-1" evidence="3">
    <location>
        <begin position="66"/>
        <end position="340"/>
    </location>
</feature>
<organism evidence="4 5">
    <name type="scientific">Trypanosoma brucei gambiense (strain MHOM/CI/86/DAL972)</name>
    <dbReference type="NCBI Taxonomy" id="679716"/>
    <lineage>
        <taxon>Eukaryota</taxon>
        <taxon>Discoba</taxon>
        <taxon>Euglenozoa</taxon>
        <taxon>Kinetoplastea</taxon>
        <taxon>Metakinetoplastina</taxon>
        <taxon>Trypanosomatida</taxon>
        <taxon>Trypanosomatidae</taxon>
        <taxon>Trypanosoma</taxon>
    </lineage>
</organism>
<accession>C9ZRQ9</accession>
<dbReference type="Gene3D" id="3.40.50.1820">
    <property type="entry name" value="alpha/beta hydrolase"/>
    <property type="match status" value="1"/>
</dbReference>
<gene>
    <name evidence="4" type="ORF">TbgDal_VII250</name>
</gene>
<dbReference type="AlphaFoldDB" id="C9ZRQ9"/>
<dbReference type="EMBL" id="FN554970">
    <property type="protein sequence ID" value="CBH12045.1"/>
    <property type="molecule type" value="Genomic_DNA"/>
</dbReference>